<evidence type="ECO:0000313" key="1">
    <source>
        <dbReference type="EMBL" id="QSG04830.1"/>
    </source>
</evidence>
<evidence type="ECO:0000313" key="2">
    <source>
        <dbReference type="Proteomes" id="UP000663525"/>
    </source>
</evidence>
<proteinExistence type="predicted"/>
<gene>
    <name evidence="1" type="ORF">HSR121_0474</name>
</gene>
<sequence>MYVARVSTAFLIVGFVSEPVLKKAGLKRPRLPPVVAVKRLAALGVCLSSLQAEQAECLGVVRKPSVFVITRIGDSRTT</sequence>
<dbReference type="AlphaFoldDB" id="A0A897MRR1"/>
<organism evidence="1 2">
    <name type="scientific">Halapricum desulfuricans</name>
    <dbReference type="NCBI Taxonomy" id="2841257"/>
    <lineage>
        <taxon>Archaea</taxon>
        <taxon>Methanobacteriati</taxon>
        <taxon>Methanobacteriota</taxon>
        <taxon>Stenosarchaea group</taxon>
        <taxon>Halobacteria</taxon>
        <taxon>Halobacteriales</taxon>
        <taxon>Haloarculaceae</taxon>
        <taxon>Halapricum</taxon>
    </lineage>
</organism>
<accession>A0A897MRR1</accession>
<dbReference type="Proteomes" id="UP000663525">
    <property type="component" value="Chromosome"/>
</dbReference>
<name>A0A897MRR1_9EURY</name>
<dbReference type="EMBL" id="CP064787">
    <property type="protein sequence ID" value="QSG04830.1"/>
    <property type="molecule type" value="Genomic_DNA"/>
</dbReference>
<protein>
    <submittedName>
        <fullName evidence="1">Uncharacterized protein</fullName>
    </submittedName>
</protein>
<reference evidence="1" key="1">
    <citation type="submission" date="2020-11" db="EMBL/GenBank/DDBJ databases">
        <title>Carbohydrate-dependent, anaerobic sulfur respiration: A novel catabolism in halophilic archaea.</title>
        <authorList>
            <person name="Sorokin D.Y."/>
            <person name="Messina E."/>
            <person name="Smedile F."/>
            <person name="La Cono V."/>
            <person name="Hallsworth J.E."/>
            <person name="Yakimov M.M."/>
        </authorList>
    </citation>
    <scope>NUCLEOTIDE SEQUENCE</scope>
    <source>
        <strain evidence="1">HSR12-1</strain>
    </source>
</reference>